<name>A0ABX7PQ78_9ACTN</name>
<evidence type="ECO:0000313" key="3">
    <source>
        <dbReference type="Proteomes" id="UP000662818"/>
    </source>
</evidence>
<gene>
    <name evidence="2" type="ORF">CFH99_20160</name>
</gene>
<proteinExistence type="predicted"/>
<protein>
    <submittedName>
        <fullName evidence="2">Uncharacterized protein</fullName>
    </submittedName>
</protein>
<dbReference type="Proteomes" id="UP000662818">
    <property type="component" value="Chromosome"/>
</dbReference>
<evidence type="ECO:0000313" key="2">
    <source>
        <dbReference type="EMBL" id="QSR27943.1"/>
    </source>
</evidence>
<sequence length="103" mass="11483">MSAATANLVSTESLRTDLALARQREADLEARVAALEGQLRRAGVTHHQLAENDPELVSARRRIAELEVAASELRRDLARTEAERDAMRETNRDLARQVMHSVP</sequence>
<accession>A0ABX7PQ78</accession>
<evidence type="ECO:0000256" key="1">
    <source>
        <dbReference type="SAM" id="MobiDB-lite"/>
    </source>
</evidence>
<organism evidence="2 3">
    <name type="scientific">Nocardioides aromaticivorans</name>
    <dbReference type="NCBI Taxonomy" id="200618"/>
    <lineage>
        <taxon>Bacteria</taxon>
        <taxon>Bacillati</taxon>
        <taxon>Actinomycetota</taxon>
        <taxon>Actinomycetes</taxon>
        <taxon>Propionibacteriales</taxon>
        <taxon>Nocardioidaceae</taxon>
        <taxon>Nocardioides</taxon>
    </lineage>
</organism>
<feature type="region of interest" description="Disordered" evidence="1">
    <location>
        <begin position="83"/>
        <end position="103"/>
    </location>
</feature>
<dbReference type="EMBL" id="CP022295">
    <property type="protein sequence ID" value="QSR27943.1"/>
    <property type="molecule type" value="Genomic_DNA"/>
</dbReference>
<feature type="compositionally biased region" description="Basic and acidic residues" evidence="1">
    <location>
        <begin position="83"/>
        <end position="95"/>
    </location>
</feature>
<keyword evidence="3" id="KW-1185">Reference proteome</keyword>
<reference evidence="2 3" key="1">
    <citation type="submission" date="2017-06" db="EMBL/GenBank/DDBJ databases">
        <title>Complete Genome Sequence of the Soil Carbazole-Degrading Bacterium Nocardioides aromaticivorans IC177.</title>
        <authorList>
            <person name="Vejarano F."/>
            <person name="Suzuki-Minakuchi C."/>
            <person name="Ohtsubo Y."/>
            <person name="Tsuda M."/>
            <person name="Okada K."/>
            <person name="Nojiri H."/>
        </authorList>
    </citation>
    <scope>NUCLEOTIDE SEQUENCE [LARGE SCALE GENOMIC DNA]</scope>
    <source>
        <strain evidence="2 3">IC177</strain>
    </source>
</reference>